<evidence type="ECO:0000256" key="10">
    <source>
        <dbReference type="ARBA" id="ARBA00049260"/>
    </source>
</evidence>
<evidence type="ECO:0000256" key="7">
    <source>
        <dbReference type="ARBA" id="ARBA00023002"/>
    </source>
</evidence>
<organism evidence="12 13">
    <name type="scientific">[Clostridium] citroniae WAL-19142</name>
    <dbReference type="NCBI Taxonomy" id="742734"/>
    <lineage>
        <taxon>Bacteria</taxon>
        <taxon>Bacillati</taxon>
        <taxon>Bacillota</taxon>
        <taxon>Clostridia</taxon>
        <taxon>Lachnospirales</taxon>
        <taxon>Lachnospiraceae</taxon>
        <taxon>Enterocloster</taxon>
    </lineage>
</organism>
<dbReference type="InterPro" id="IPR008927">
    <property type="entry name" value="6-PGluconate_DH-like_C_sf"/>
</dbReference>
<dbReference type="SUPFAM" id="SSF48179">
    <property type="entry name" value="6-phosphogluconate dehydrogenase C-terminal domain-like"/>
    <property type="match status" value="1"/>
</dbReference>
<name>A0A0J9C1A8_9FIRM</name>
<dbReference type="FunFam" id="3.40.50.720:FF:000208">
    <property type="entry name" value="Prephenate dehydrogenase"/>
    <property type="match status" value="1"/>
</dbReference>
<evidence type="ECO:0000313" key="12">
    <source>
        <dbReference type="EMBL" id="KMW18186.1"/>
    </source>
</evidence>
<dbReference type="OrthoDB" id="9802008at2"/>
<dbReference type="PROSITE" id="PS51176">
    <property type="entry name" value="PDH_ADH"/>
    <property type="match status" value="1"/>
</dbReference>
<comment type="caution">
    <text evidence="12">The sequence shown here is derived from an EMBL/GenBank/DDBJ whole genome shotgun (WGS) entry which is preliminary data.</text>
</comment>
<dbReference type="FunFam" id="1.10.3660.10:FF:000003">
    <property type="entry name" value="Prephenate dehydrogenase"/>
    <property type="match status" value="1"/>
</dbReference>
<dbReference type="GO" id="GO:0070403">
    <property type="term" value="F:NAD+ binding"/>
    <property type="evidence" value="ECO:0007669"/>
    <property type="project" value="InterPro"/>
</dbReference>
<gene>
    <name evidence="12" type="ORF">HMPREF9470_03096</name>
</gene>
<evidence type="ECO:0000259" key="11">
    <source>
        <dbReference type="PROSITE" id="PS51176"/>
    </source>
</evidence>
<dbReference type="InterPro" id="IPR050812">
    <property type="entry name" value="Preph/Arog_dehydrog"/>
</dbReference>
<reference evidence="12 13" key="1">
    <citation type="submission" date="2011-04" db="EMBL/GenBank/DDBJ databases">
        <title>The Genome Sequence of Clostridium citroniae WAL-19142.</title>
        <authorList>
            <consortium name="The Broad Institute Genome Sequencing Platform"/>
            <person name="Earl A."/>
            <person name="Ward D."/>
            <person name="Feldgarden M."/>
            <person name="Gevers D."/>
            <person name="Warren Y.A."/>
            <person name="Tyrrell K.L."/>
            <person name="Citron D.M."/>
            <person name="Goldstein E.J."/>
            <person name="Daigneault M."/>
            <person name="Allen-Vercoe E."/>
            <person name="Young S.K."/>
            <person name="Zeng Q."/>
            <person name="Gargeya S."/>
            <person name="Fitzgerald M."/>
            <person name="Haas B."/>
            <person name="Abouelleil A."/>
            <person name="Alvarado L."/>
            <person name="Arachchi H.M."/>
            <person name="Berlin A."/>
            <person name="Brown A."/>
            <person name="Chapman S.B."/>
            <person name="Chen Z."/>
            <person name="Dunbar C."/>
            <person name="Freedman E."/>
            <person name="Gearin G."/>
            <person name="Gellesch M."/>
            <person name="Goldberg J."/>
            <person name="Griggs A."/>
            <person name="Gujja S."/>
            <person name="Heilman E.R."/>
            <person name="Heiman D."/>
            <person name="Howarth C."/>
            <person name="Larson L."/>
            <person name="Lui A."/>
            <person name="MacDonald P.J."/>
            <person name="Mehta T."/>
            <person name="Montmayeur A."/>
            <person name="Murphy C."/>
            <person name="Neiman D."/>
            <person name="Pearson M."/>
            <person name="Priest M."/>
            <person name="Roberts A."/>
            <person name="Saif S."/>
            <person name="Shea T."/>
            <person name="Shenoy N."/>
            <person name="Sisk P."/>
            <person name="Stolte C."/>
            <person name="Sykes S."/>
            <person name="White J."/>
            <person name="Yandava C."/>
            <person name="Wortman J."/>
            <person name="Nusbaum C."/>
            <person name="Birren B."/>
        </authorList>
    </citation>
    <scope>NUCLEOTIDE SEQUENCE [LARGE SCALE GENOMIC DNA]</scope>
    <source>
        <strain evidence="12 13">WAL-19142</strain>
    </source>
</reference>
<feature type="domain" description="Prephenate/arogenate dehydrogenase" evidence="11">
    <location>
        <begin position="9"/>
        <end position="303"/>
    </location>
</feature>
<dbReference type="GO" id="GO:0008977">
    <property type="term" value="F:prephenate dehydrogenase (NAD+) activity"/>
    <property type="evidence" value="ECO:0007669"/>
    <property type="project" value="UniProtKB-EC"/>
</dbReference>
<dbReference type="EC" id="1.3.1.12" evidence="3"/>
<dbReference type="GO" id="GO:0006571">
    <property type="term" value="P:tyrosine biosynthetic process"/>
    <property type="evidence" value="ECO:0007669"/>
    <property type="project" value="UniProtKB-KW"/>
</dbReference>
<keyword evidence="7" id="KW-0560">Oxidoreductase</keyword>
<dbReference type="Gene3D" id="1.10.3660.10">
    <property type="entry name" value="6-phosphogluconate dehydrogenase C-terminal like domain"/>
    <property type="match status" value="1"/>
</dbReference>
<comment type="pathway">
    <text evidence="1">Amino-acid biosynthesis; L-tyrosine biosynthesis; (4-hydroxyphenyl)pyruvate from prephenate (NAD(+) route): step 1/1.</text>
</comment>
<dbReference type="SUPFAM" id="SSF51735">
    <property type="entry name" value="NAD(P)-binding Rossmann-fold domains"/>
    <property type="match status" value="1"/>
</dbReference>
<dbReference type="Proteomes" id="UP000037392">
    <property type="component" value="Unassembled WGS sequence"/>
</dbReference>
<protein>
    <recommendedName>
        <fullName evidence="4">Prephenate dehydrogenase</fullName>
        <ecNumber evidence="3">1.3.1.12</ecNumber>
    </recommendedName>
</protein>
<dbReference type="InterPro" id="IPR046826">
    <property type="entry name" value="PDH_N"/>
</dbReference>
<comment type="catalytic activity">
    <reaction evidence="10">
        <text>prephenate + NAD(+) = 3-(4-hydroxyphenyl)pyruvate + CO2 + NADH</text>
        <dbReference type="Rhea" id="RHEA:13869"/>
        <dbReference type="ChEBI" id="CHEBI:16526"/>
        <dbReference type="ChEBI" id="CHEBI:29934"/>
        <dbReference type="ChEBI" id="CHEBI:36242"/>
        <dbReference type="ChEBI" id="CHEBI:57540"/>
        <dbReference type="ChEBI" id="CHEBI:57945"/>
        <dbReference type="EC" id="1.3.1.12"/>
    </reaction>
</comment>
<dbReference type="RefSeq" id="WP_045092483.1">
    <property type="nucleotide sequence ID" value="NZ_KQ235879.1"/>
</dbReference>
<dbReference type="PATRIC" id="fig|742734.4.peg.3316"/>
<evidence type="ECO:0000256" key="1">
    <source>
        <dbReference type="ARBA" id="ARBA00005067"/>
    </source>
</evidence>
<dbReference type="InterPro" id="IPR046825">
    <property type="entry name" value="PDH_C"/>
</dbReference>
<dbReference type="EMBL" id="ADLK01000024">
    <property type="protein sequence ID" value="KMW18186.1"/>
    <property type="molecule type" value="Genomic_DNA"/>
</dbReference>
<dbReference type="PANTHER" id="PTHR21363">
    <property type="entry name" value="PREPHENATE DEHYDROGENASE"/>
    <property type="match status" value="1"/>
</dbReference>
<evidence type="ECO:0000313" key="13">
    <source>
        <dbReference type="Proteomes" id="UP000037392"/>
    </source>
</evidence>
<dbReference type="GO" id="GO:0004665">
    <property type="term" value="F:prephenate dehydrogenase (NADP+) activity"/>
    <property type="evidence" value="ECO:0007669"/>
    <property type="project" value="InterPro"/>
</dbReference>
<keyword evidence="5" id="KW-0827">Tyrosine biosynthesis</keyword>
<comment type="similarity">
    <text evidence="2">Belongs to the prephenate/arogenate dehydrogenase family.</text>
</comment>
<evidence type="ECO:0000256" key="8">
    <source>
        <dbReference type="ARBA" id="ARBA00023027"/>
    </source>
</evidence>
<evidence type="ECO:0000256" key="9">
    <source>
        <dbReference type="ARBA" id="ARBA00023141"/>
    </source>
</evidence>
<dbReference type="Gene3D" id="3.40.50.720">
    <property type="entry name" value="NAD(P)-binding Rossmann-like Domain"/>
    <property type="match status" value="1"/>
</dbReference>
<dbReference type="GeneID" id="93162372"/>
<dbReference type="InterPro" id="IPR036291">
    <property type="entry name" value="NAD(P)-bd_dom_sf"/>
</dbReference>
<dbReference type="PANTHER" id="PTHR21363:SF0">
    <property type="entry name" value="PREPHENATE DEHYDROGENASE [NADP(+)]"/>
    <property type="match status" value="1"/>
</dbReference>
<sequence length="377" mass="41689">MDKLSMTDSTIGFIGLGLIGGSIAKGIKRSRPNIKIMAYMRSRSRLEQAKREGIVDVILDGIDEHLRECDLIFLCTPVEYNAGYLSAIRPFLKQGALITDVGSTKQGIHQEIIRQELTHCFVGGHPMAGSEKTGYENSTDHLLENAYYIVTPPRGCDSSGSTSLSENDRRIIAVAHTIGAIPLVLDYREHDKVVAAISHLPHLIASSLVNLVKDNDTSDGIMKQVAAGGFKDITRIASSSPEMWEQICMTNVDPIADILEKYIASLNQVLDQIKHHSGQSIYQLFETSRDYRNSITEKAKGSVEPSYEFTVDVADEIGAISTISVILAAKGISIKNIGINNNRERGEGALKIAFYDEASMEAAWQRLDQYKYEMFRM</sequence>
<evidence type="ECO:0000256" key="2">
    <source>
        <dbReference type="ARBA" id="ARBA00007964"/>
    </source>
</evidence>
<accession>A0A0J9C1A8</accession>
<evidence type="ECO:0000256" key="6">
    <source>
        <dbReference type="ARBA" id="ARBA00022605"/>
    </source>
</evidence>
<dbReference type="Pfam" id="PF02153">
    <property type="entry name" value="PDH_N"/>
    <property type="match status" value="1"/>
</dbReference>
<evidence type="ECO:0000256" key="3">
    <source>
        <dbReference type="ARBA" id="ARBA00012068"/>
    </source>
</evidence>
<evidence type="ECO:0000256" key="4">
    <source>
        <dbReference type="ARBA" id="ARBA00016891"/>
    </source>
</evidence>
<keyword evidence="8" id="KW-0520">NAD</keyword>
<evidence type="ECO:0000256" key="5">
    <source>
        <dbReference type="ARBA" id="ARBA00022498"/>
    </source>
</evidence>
<dbReference type="InterPro" id="IPR003099">
    <property type="entry name" value="Prephen_DH"/>
</dbReference>
<proteinExistence type="inferred from homology"/>
<dbReference type="AlphaFoldDB" id="A0A0J9C1A8"/>
<dbReference type="Pfam" id="PF20463">
    <property type="entry name" value="PDH_C"/>
    <property type="match status" value="1"/>
</dbReference>
<keyword evidence="6" id="KW-0028">Amino-acid biosynthesis</keyword>
<keyword evidence="9" id="KW-0057">Aromatic amino acid biosynthesis</keyword>